<dbReference type="PANTHER" id="PTHR30081">
    <property type="entry name" value="PROTEIN-EXPORT MEMBRANE PROTEIN SEC"/>
    <property type="match status" value="1"/>
</dbReference>
<comment type="similarity">
    <text evidence="10">In the C-terminal section; belongs to the SecD/SecF family. SecF subfamily.</text>
</comment>
<reference evidence="18" key="1">
    <citation type="submission" date="2020-06" db="EMBL/GenBank/DDBJ databases">
        <title>Draft genomic sequecing of Geomonas sp. Red736.</title>
        <authorList>
            <person name="Itoh H."/>
            <person name="Xu Z.X."/>
            <person name="Ushijima N."/>
            <person name="Masuda Y."/>
            <person name="Shiratori Y."/>
            <person name="Senoo K."/>
        </authorList>
    </citation>
    <scope>NUCLEOTIDE SEQUENCE [LARGE SCALE GENOMIC DNA]</scope>
    <source>
        <strain evidence="18">Red736</strain>
    </source>
</reference>
<dbReference type="InterPro" id="IPR055344">
    <property type="entry name" value="SecD_SecF_C_bact"/>
</dbReference>
<dbReference type="Pfam" id="PF02355">
    <property type="entry name" value="SecD_SecF_C"/>
    <property type="match status" value="1"/>
</dbReference>
<keyword evidence="2 13" id="KW-0813">Transport</keyword>
<accession>A0A6V8MUJ0</accession>
<proteinExistence type="inferred from homology"/>
<comment type="subunit">
    <text evidence="13">Forms a complex with SecD. Part of the essential Sec protein translocation apparatus which comprises SecA, SecYEG and auxiliary proteins SecDF. Other proteins may also be involved.</text>
</comment>
<comment type="subcellular location">
    <subcellularLocation>
        <location evidence="1 13">Cell membrane</location>
        <topology evidence="1 13">Multi-pass membrane protein</topology>
    </subcellularLocation>
</comment>
<evidence type="ECO:0000256" key="3">
    <source>
        <dbReference type="ARBA" id="ARBA00022475"/>
    </source>
</evidence>
<dbReference type="FunFam" id="1.20.1640.10:FF:000024">
    <property type="entry name" value="Multifunctional fusion protein"/>
    <property type="match status" value="1"/>
</dbReference>
<dbReference type="InterPro" id="IPR048634">
    <property type="entry name" value="SecD_SecF_C"/>
</dbReference>
<feature type="transmembrane region" description="Helical" evidence="13">
    <location>
        <begin position="140"/>
        <end position="157"/>
    </location>
</feature>
<evidence type="ECO:0000313" key="17">
    <source>
        <dbReference type="EMBL" id="UPU38094.1"/>
    </source>
</evidence>
<gene>
    <name evidence="16" type="primary">secF_1</name>
    <name evidence="13 17" type="synonym">secF</name>
    <name evidence="16" type="ORF">GMPD_12960</name>
    <name evidence="17" type="ORF">M1B72_10405</name>
</gene>
<dbReference type="PRINTS" id="PR01755">
    <property type="entry name" value="SECFTRNLCASE"/>
</dbReference>
<dbReference type="InterPro" id="IPR022813">
    <property type="entry name" value="SecD/SecF_arch_bac"/>
</dbReference>
<dbReference type="RefSeq" id="WP_183346244.1">
    <property type="nucleotide sequence ID" value="NZ_BLXY01000002.1"/>
</dbReference>
<feature type="transmembrane region" description="Helical" evidence="13">
    <location>
        <begin position="267"/>
        <end position="291"/>
    </location>
</feature>
<dbReference type="PANTHER" id="PTHR30081:SF8">
    <property type="entry name" value="PROTEIN TRANSLOCASE SUBUNIT SECF"/>
    <property type="match status" value="1"/>
</dbReference>
<evidence type="ECO:0000256" key="12">
    <source>
        <dbReference type="ARBA" id="ARBA00065973"/>
    </source>
</evidence>
<dbReference type="GO" id="GO:0015450">
    <property type="term" value="F:protein-transporting ATPase activity"/>
    <property type="evidence" value="ECO:0007669"/>
    <property type="project" value="InterPro"/>
</dbReference>
<evidence type="ECO:0000259" key="15">
    <source>
        <dbReference type="Pfam" id="PF02355"/>
    </source>
</evidence>
<evidence type="ECO:0000256" key="8">
    <source>
        <dbReference type="ARBA" id="ARBA00023136"/>
    </source>
</evidence>
<evidence type="ECO:0000313" key="18">
    <source>
        <dbReference type="Proteomes" id="UP000568888"/>
    </source>
</evidence>
<name>A0A6V8MUJ0_9BACT</name>
<feature type="transmembrane region" description="Helical" evidence="13">
    <location>
        <begin position="164"/>
        <end position="185"/>
    </location>
</feature>
<dbReference type="GO" id="GO:0005886">
    <property type="term" value="C:plasma membrane"/>
    <property type="evidence" value="ECO:0007669"/>
    <property type="project" value="UniProtKB-SubCell"/>
</dbReference>
<keyword evidence="6 13" id="KW-1133">Transmembrane helix</keyword>
<dbReference type="InterPro" id="IPR022645">
    <property type="entry name" value="SecD/SecF_bac"/>
</dbReference>
<feature type="transmembrane region" description="Helical" evidence="13">
    <location>
        <begin position="17"/>
        <end position="37"/>
    </location>
</feature>
<dbReference type="SUPFAM" id="SSF82866">
    <property type="entry name" value="Multidrug efflux transporter AcrB transmembrane domain"/>
    <property type="match status" value="1"/>
</dbReference>
<evidence type="ECO:0000256" key="10">
    <source>
        <dbReference type="ARBA" id="ARBA00060856"/>
    </source>
</evidence>
<comment type="subunit">
    <text evidence="12">Part of the essential Sec protein translocation apparatus which comprises SecA, SecYEG and auxiliary proteins SecDF-YajC and YidC.</text>
</comment>
<dbReference type="NCBIfam" id="TIGR00966">
    <property type="entry name" value="transloc_SecF"/>
    <property type="match status" value="1"/>
</dbReference>
<keyword evidence="5 13" id="KW-0653">Protein transport</keyword>
<evidence type="ECO:0000256" key="7">
    <source>
        <dbReference type="ARBA" id="ARBA00023010"/>
    </source>
</evidence>
<feature type="transmembrane region" description="Helical" evidence="13">
    <location>
        <begin position="191"/>
        <end position="212"/>
    </location>
</feature>
<keyword evidence="8 13" id="KW-0472">Membrane</keyword>
<evidence type="ECO:0000313" key="19">
    <source>
        <dbReference type="Proteomes" id="UP000831485"/>
    </source>
</evidence>
<keyword evidence="7 13" id="KW-0811">Translocation</keyword>
<dbReference type="GO" id="GO:0065002">
    <property type="term" value="P:intracellular protein transmembrane transport"/>
    <property type="evidence" value="ECO:0007669"/>
    <property type="project" value="UniProtKB-UniRule"/>
</dbReference>
<dbReference type="HAMAP" id="MF_01464_B">
    <property type="entry name" value="SecF_B"/>
    <property type="match status" value="1"/>
</dbReference>
<evidence type="ECO:0000256" key="1">
    <source>
        <dbReference type="ARBA" id="ARBA00004651"/>
    </source>
</evidence>
<dbReference type="AlphaFoldDB" id="A0A6V8MUJ0"/>
<keyword evidence="19" id="KW-1185">Reference proteome</keyword>
<evidence type="ECO:0000256" key="9">
    <source>
        <dbReference type="ARBA" id="ARBA00059018"/>
    </source>
</evidence>
<dbReference type="EMBL" id="BLXY01000002">
    <property type="protein sequence ID" value="GFO63377.1"/>
    <property type="molecule type" value="Genomic_DNA"/>
</dbReference>
<keyword evidence="3 13" id="KW-1003">Cell membrane</keyword>
<dbReference type="EMBL" id="CP096574">
    <property type="protein sequence ID" value="UPU38094.1"/>
    <property type="molecule type" value="Genomic_DNA"/>
</dbReference>
<feature type="domain" description="Protein export membrane protein SecD/SecF C-terminal" evidence="15">
    <location>
        <begin position="119"/>
        <end position="295"/>
    </location>
</feature>
<dbReference type="InterPro" id="IPR005665">
    <property type="entry name" value="SecF_bac"/>
</dbReference>
<keyword evidence="4 13" id="KW-0812">Transmembrane</keyword>
<dbReference type="GO" id="GO:0006605">
    <property type="term" value="P:protein targeting"/>
    <property type="evidence" value="ECO:0007669"/>
    <property type="project" value="UniProtKB-UniRule"/>
</dbReference>
<dbReference type="Pfam" id="PF07549">
    <property type="entry name" value="Sec_GG"/>
    <property type="match status" value="1"/>
</dbReference>
<organism evidence="16 18">
    <name type="scientific">Geomonas paludis</name>
    <dbReference type="NCBI Taxonomy" id="2740185"/>
    <lineage>
        <taxon>Bacteria</taxon>
        <taxon>Pseudomonadati</taxon>
        <taxon>Thermodesulfobacteriota</taxon>
        <taxon>Desulfuromonadia</taxon>
        <taxon>Geobacterales</taxon>
        <taxon>Geobacteraceae</taxon>
        <taxon>Geomonas</taxon>
    </lineage>
</organism>
<evidence type="ECO:0000256" key="11">
    <source>
        <dbReference type="ARBA" id="ARBA00061053"/>
    </source>
</evidence>
<evidence type="ECO:0000256" key="14">
    <source>
        <dbReference type="SAM" id="MobiDB-lite"/>
    </source>
</evidence>
<evidence type="ECO:0000256" key="13">
    <source>
        <dbReference type="HAMAP-Rule" id="MF_01464"/>
    </source>
</evidence>
<sequence>MQFISNTKIDFIGKRKFSFAISALITIIGLFGALQIATNKANMGIDFSGGTSVQVAFTHPVEQEKVHKVLTAELHKEVSLQEISGGNRLLVKVGKSGADSLNVADSITGRLQTEFPDNAFVVESSNKVGPSIGDKLKKDTLQAVALSMVGIVLYIAWRFDFNFGIGAVAATLHDVLAMIALFLLLDKEVNLLFITAILTIAGYSLTDTVVIFDRIRENLNRSVLEAKGELFNRSINEVLPRTIITSLTTFLAAISLYLFGGDAIGDFALALVAGIVIATYSSIFIASPIVLELEQRDDAKRLARRETPGEPKSDSEQRRT</sequence>
<reference evidence="16" key="2">
    <citation type="journal article" date="2021" name="Int. J. Syst. Evol. Microbiol.">
        <title>Geomonas silvestris sp. nov., Geomonas paludis sp. nov. and Geomonas limicola sp. nov., isolated from terrestrial environments, and emended description of the genus Geomonas.</title>
        <authorList>
            <person name="Itoh H."/>
            <person name="Xu Z."/>
            <person name="Masuda Y."/>
            <person name="Ushijima N."/>
            <person name="Hayakawa C."/>
            <person name="Shiratori Y."/>
            <person name="Senoo K."/>
        </authorList>
    </citation>
    <scope>NUCLEOTIDE SEQUENCE</scope>
    <source>
        <strain evidence="16">Red736</strain>
    </source>
</reference>
<evidence type="ECO:0000313" key="16">
    <source>
        <dbReference type="EMBL" id="GFO63377.1"/>
    </source>
</evidence>
<comment type="similarity">
    <text evidence="13">Belongs to the SecD/SecF family. SecF subfamily.</text>
</comment>
<feature type="transmembrane region" description="Helical" evidence="13">
    <location>
        <begin position="243"/>
        <end position="261"/>
    </location>
</feature>
<feature type="region of interest" description="Disordered" evidence="14">
    <location>
        <begin position="301"/>
        <end position="320"/>
    </location>
</feature>
<evidence type="ECO:0000256" key="2">
    <source>
        <dbReference type="ARBA" id="ARBA00022448"/>
    </source>
</evidence>
<dbReference type="Proteomes" id="UP000568888">
    <property type="component" value="Unassembled WGS sequence"/>
</dbReference>
<comment type="similarity">
    <text evidence="11">In the N-terminal section; belongs to the SecD/SecF family. SecD subfamily.</text>
</comment>
<dbReference type="InterPro" id="IPR022646">
    <property type="entry name" value="SecD/SecF_CS"/>
</dbReference>
<dbReference type="GO" id="GO:0043952">
    <property type="term" value="P:protein transport by the Sec complex"/>
    <property type="evidence" value="ECO:0007669"/>
    <property type="project" value="UniProtKB-UniRule"/>
</dbReference>
<protein>
    <recommendedName>
        <fullName evidence="13">Protein-export membrane protein SecF</fullName>
    </recommendedName>
</protein>
<comment type="function">
    <text evidence="9 13">Part of the Sec protein translocase complex. Interacts with the SecYEG preprotein conducting channel. SecDF uses the proton motive force (PMF) to complete protein translocation after the ATP-dependent function of SecA.</text>
</comment>
<dbReference type="Proteomes" id="UP000831485">
    <property type="component" value="Chromosome"/>
</dbReference>
<evidence type="ECO:0000256" key="5">
    <source>
        <dbReference type="ARBA" id="ARBA00022927"/>
    </source>
</evidence>
<dbReference type="Gene3D" id="1.20.1640.10">
    <property type="entry name" value="Multidrug efflux transporter AcrB transmembrane domain"/>
    <property type="match status" value="1"/>
</dbReference>
<dbReference type="NCBIfam" id="TIGR00916">
    <property type="entry name" value="2A0604s01"/>
    <property type="match status" value="1"/>
</dbReference>
<evidence type="ECO:0000256" key="4">
    <source>
        <dbReference type="ARBA" id="ARBA00022692"/>
    </source>
</evidence>
<reference evidence="17" key="3">
    <citation type="submission" date="2022-04" db="EMBL/GenBank/DDBJ databases">
        <authorList>
            <person name="Liu G."/>
        </authorList>
    </citation>
    <scope>NUCLEOTIDE SEQUENCE</scope>
    <source>
        <strain evidence="17">RG22</strain>
    </source>
</reference>
<evidence type="ECO:0000256" key="6">
    <source>
        <dbReference type="ARBA" id="ARBA00022989"/>
    </source>
</evidence>